<proteinExistence type="predicted"/>
<sequence length="216" mass="23697">MLLQRASHCFKALQAPVYRLSVRSLKTLSNNPHIYAIPESDSSGSHILTYLKTVPPTESLAIGTTTTLPPTPKSFTPNPKFLPILNSVLSENVFDDPDVQNQAHGFAASTSTQILSTQRRRGGKRNVNAAVGGWLHVSDNRKPPDWARIADPEDIFGSVMVDGTGQLVRDAGTWSESGTYRLVTNDGILGLSDFLRGKLVQRLEEEERKIKAESSQ</sequence>
<dbReference type="PANTHER" id="PTHR37331:SF1">
    <property type="entry name" value="YALI0F11671P"/>
    <property type="match status" value="1"/>
</dbReference>
<reference evidence="1 2" key="1">
    <citation type="journal article" date="2018" name="Nat. Ecol. Evol.">
        <title>Pezizomycetes genomes reveal the molecular basis of ectomycorrhizal truffle lifestyle.</title>
        <authorList>
            <person name="Murat C."/>
            <person name="Payen T."/>
            <person name="Noel B."/>
            <person name="Kuo A."/>
            <person name="Morin E."/>
            <person name="Chen J."/>
            <person name="Kohler A."/>
            <person name="Krizsan K."/>
            <person name="Balestrini R."/>
            <person name="Da Silva C."/>
            <person name="Montanini B."/>
            <person name="Hainaut M."/>
            <person name="Levati E."/>
            <person name="Barry K.W."/>
            <person name="Belfiori B."/>
            <person name="Cichocki N."/>
            <person name="Clum A."/>
            <person name="Dockter R.B."/>
            <person name="Fauchery L."/>
            <person name="Guy J."/>
            <person name="Iotti M."/>
            <person name="Le Tacon F."/>
            <person name="Lindquist E.A."/>
            <person name="Lipzen A."/>
            <person name="Malagnac F."/>
            <person name="Mello A."/>
            <person name="Molinier V."/>
            <person name="Miyauchi S."/>
            <person name="Poulain J."/>
            <person name="Riccioni C."/>
            <person name="Rubini A."/>
            <person name="Sitrit Y."/>
            <person name="Splivallo R."/>
            <person name="Traeger S."/>
            <person name="Wang M."/>
            <person name="Zifcakova L."/>
            <person name="Wipf D."/>
            <person name="Zambonelli A."/>
            <person name="Paolocci F."/>
            <person name="Nowrousian M."/>
            <person name="Ottonello S."/>
            <person name="Baldrian P."/>
            <person name="Spatafora J.W."/>
            <person name="Henrissat B."/>
            <person name="Nagy L.G."/>
            <person name="Aury J.M."/>
            <person name="Wincker P."/>
            <person name="Grigoriev I.V."/>
            <person name="Bonfante P."/>
            <person name="Martin F.M."/>
        </authorList>
    </citation>
    <scope>NUCLEOTIDE SEQUENCE [LARGE SCALE GENOMIC DNA]</scope>
    <source>
        <strain evidence="1 2">RN42</strain>
    </source>
</reference>
<dbReference type="EMBL" id="ML119646">
    <property type="protein sequence ID" value="RPA87594.1"/>
    <property type="molecule type" value="Genomic_DNA"/>
</dbReference>
<dbReference type="Proteomes" id="UP000275078">
    <property type="component" value="Unassembled WGS sequence"/>
</dbReference>
<protein>
    <submittedName>
        <fullName evidence="1">Uncharacterized protein</fullName>
    </submittedName>
</protein>
<evidence type="ECO:0000313" key="2">
    <source>
        <dbReference type="Proteomes" id="UP000275078"/>
    </source>
</evidence>
<gene>
    <name evidence="1" type="ORF">BJ508DRAFT_410357</name>
</gene>
<evidence type="ECO:0000313" key="1">
    <source>
        <dbReference type="EMBL" id="RPA87594.1"/>
    </source>
</evidence>
<dbReference type="AlphaFoldDB" id="A0A3N4J0Z9"/>
<dbReference type="STRING" id="1160509.A0A3N4J0Z9"/>
<dbReference type="OrthoDB" id="5397701at2759"/>
<organism evidence="1 2">
    <name type="scientific">Ascobolus immersus RN42</name>
    <dbReference type="NCBI Taxonomy" id="1160509"/>
    <lineage>
        <taxon>Eukaryota</taxon>
        <taxon>Fungi</taxon>
        <taxon>Dikarya</taxon>
        <taxon>Ascomycota</taxon>
        <taxon>Pezizomycotina</taxon>
        <taxon>Pezizomycetes</taxon>
        <taxon>Pezizales</taxon>
        <taxon>Ascobolaceae</taxon>
        <taxon>Ascobolus</taxon>
    </lineage>
</organism>
<accession>A0A3N4J0Z9</accession>
<name>A0A3N4J0Z9_ASCIM</name>
<keyword evidence="2" id="KW-1185">Reference proteome</keyword>
<dbReference type="PANTHER" id="PTHR37331">
    <property type="entry name" value="YALI0F11671P"/>
    <property type="match status" value="1"/>
</dbReference>